<name>A0A6C0BMR5_9ZZZZ</name>
<evidence type="ECO:0000313" key="1">
    <source>
        <dbReference type="EMBL" id="QHS92708.1"/>
    </source>
</evidence>
<organism evidence="1">
    <name type="scientific">viral metagenome</name>
    <dbReference type="NCBI Taxonomy" id="1070528"/>
    <lineage>
        <taxon>unclassified sequences</taxon>
        <taxon>metagenomes</taxon>
        <taxon>organismal metagenomes</taxon>
    </lineage>
</organism>
<sequence length="31" mass="3665">MFIYDFHQEINGELVQVFPFENCGPSDRFGQ</sequence>
<dbReference type="AlphaFoldDB" id="A0A6C0BMR5"/>
<proteinExistence type="predicted"/>
<protein>
    <submittedName>
        <fullName evidence="1">Uncharacterized protein</fullName>
    </submittedName>
</protein>
<reference evidence="1" key="1">
    <citation type="journal article" date="2020" name="Nature">
        <title>Giant virus diversity and host interactions through global metagenomics.</title>
        <authorList>
            <person name="Schulz F."/>
            <person name="Roux S."/>
            <person name="Paez-Espino D."/>
            <person name="Jungbluth S."/>
            <person name="Walsh D.A."/>
            <person name="Denef V.J."/>
            <person name="McMahon K.D."/>
            <person name="Konstantinidis K.T."/>
            <person name="Eloe-Fadrosh E.A."/>
            <person name="Kyrpides N.C."/>
            <person name="Woyke T."/>
        </authorList>
    </citation>
    <scope>NUCLEOTIDE SEQUENCE</scope>
    <source>
        <strain evidence="1">GVMAG-M-3300014204-73</strain>
    </source>
</reference>
<accession>A0A6C0BMR5</accession>
<dbReference type="EMBL" id="MN739187">
    <property type="protein sequence ID" value="QHS92708.1"/>
    <property type="molecule type" value="Genomic_DNA"/>
</dbReference>